<keyword evidence="1" id="KW-0472">Membrane</keyword>
<evidence type="ECO:0008006" key="4">
    <source>
        <dbReference type="Google" id="ProtNLM"/>
    </source>
</evidence>
<organism evidence="2 3">
    <name type="scientific">Candidatus Roizmanbacteria bacterium RIFCSPHIGHO2_01_FULL_39_8</name>
    <dbReference type="NCBI Taxonomy" id="1802033"/>
    <lineage>
        <taxon>Bacteria</taxon>
        <taxon>Candidatus Roizmaniibacteriota</taxon>
    </lineage>
</organism>
<dbReference type="Gene3D" id="2.120.10.10">
    <property type="match status" value="1"/>
</dbReference>
<dbReference type="SUPFAM" id="SSF50939">
    <property type="entry name" value="Sialidases"/>
    <property type="match status" value="1"/>
</dbReference>
<dbReference type="CDD" id="cd15482">
    <property type="entry name" value="Sialidase_non-viral"/>
    <property type="match status" value="1"/>
</dbReference>
<dbReference type="EMBL" id="MFZI01000078">
    <property type="protein sequence ID" value="OGK17806.1"/>
    <property type="molecule type" value="Genomic_DNA"/>
</dbReference>
<keyword evidence="1" id="KW-0812">Transmembrane</keyword>
<dbReference type="AlphaFoldDB" id="A0A1F7GG78"/>
<reference evidence="2 3" key="1">
    <citation type="journal article" date="2016" name="Nat. Commun.">
        <title>Thousands of microbial genomes shed light on interconnected biogeochemical processes in an aquifer system.</title>
        <authorList>
            <person name="Anantharaman K."/>
            <person name="Brown C.T."/>
            <person name="Hug L.A."/>
            <person name="Sharon I."/>
            <person name="Castelle C.J."/>
            <person name="Probst A.J."/>
            <person name="Thomas B.C."/>
            <person name="Singh A."/>
            <person name="Wilkins M.J."/>
            <person name="Karaoz U."/>
            <person name="Brodie E.L."/>
            <person name="Williams K.H."/>
            <person name="Hubbard S.S."/>
            <person name="Banfield J.F."/>
        </authorList>
    </citation>
    <scope>NUCLEOTIDE SEQUENCE [LARGE SCALE GENOMIC DNA]</scope>
</reference>
<evidence type="ECO:0000313" key="3">
    <source>
        <dbReference type="Proteomes" id="UP000177026"/>
    </source>
</evidence>
<protein>
    <recommendedName>
        <fullName evidence="4">Sialidase domain-containing protein</fullName>
    </recommendedName>
</protein>
<evidence type="ECO:0000313" key="2">
    <source>
        <dbReference type="EMBL" id="OGK17806.1"/>
    </source>
</evidence>
<dbReference type="Pfam" id="PF15892">
    <property type="entry name" value="BNR_4"/>
    <property type="match status" value="1"/>
</dbReference>
<feature type="transmembrane region" description="Helical" evidence="1">
    <location>
        <begin position="12"/>
        <end position="29"/>
    </location>
</feature>
<evidence type="ECO:0000256" key="1">
    <source>
        <dbReference type="SAM" id="Phobius"/>
    </source>
</evidence>
<gene>
    <name evidence="2" type="ORF">A2866_02260</name>
</gene>
<accession>A0A1F7GG78</accession>
<name>A0A1F7GG78_9BACT</name>
<comment type="caution">
    <text evidence="2">The sequence shown here is derived from an EMBL/GenBank/DDBJ whole genome shotgun (WGS) entry which is preliminary data.</text>
</comment>
<proteinExistence type="predicted"/>
<keyword evidence="1" id="KW-1133">Transmembrane helix</keyword>
<dbReference type="InterPro" id="IPR036278">
    <property type="entry name" value="Sialidase_sf"/>
</dbReference>
<sequence length="457" mass="53049">MLKKFYGRKRFLILVLGLSLGLFSLYIRYSCLREYINPIATSSIFEWIQKPAAVRFVGKYDRTYISWIAHSGKIQMRFYDHKIKRFSDISTIDDLYPEYGIESQDDHNAPSLLILPTGQILIFYVVHDVNNSFFMKRSAAPEDISSWTKRQTISDKSTHIPYNYPQAKRLADGTIFLFYRRGVFYNSDEFYKVSKDDGQTWGKAKKLIDFGSDGVYAFIYAKNNQIHVAWNKSTGETPKKNVYYMVSPDGGETWQKKDGTKLNLPVKENKADIVFDSGDDPDYAWDIVADNQNNPYIVFAYKDDPYHEYRFAWWNGSSWVNSFITTSSVLYDTGEFFSGGIVIDPDNIYNIFLSKKHDRFELENWTSFDQGTTWKKSQSLTENSQVDNFRPQIVENYSDELSVVWSSGIYEGRVDSQWSGFNKVNIQSELTKDSIPTSCKILAPLKLYKLFAMFKKI</sequence>
<dbReference type="Proteomes" id="UP000177026">
    <property type="component" value="Unassembled WGS sequence"/>
</dbReference>